<comment type="similarity">
    <text evidence="1">Belongs to the peptidase C48 family.</text>
</comment>
<dbReference type="InterPro" id="IPR038765">
    <property type="entry name" value="Papain-like_cys_pep_sf"/>
</dbReference>
<dbReference type="PANTHER" id="PTHR46468:SF1">
    <property type="entry name" value="SENTRIN-SPECIFIC PROTEASE 8"/>
    <property type="match status" value="1"/>
</dbReference>
<evidence type="ECO:0000313" key="6">
    <source>
        <dbReference type="EMBL" id="KAF8369517.1"/>
    </source>
</evidence>
<name>A0A834Y7A7_TETSI</name>
<dbReference type="GO" id="GO:0006508">
    <property type="term" value="P:proteolysis"/>
    <property type="evidence" value="ECO:0007669"/>
    <property type="project" value="UniProtKB-KW"/>
</dbReference>
<dbReference type="PANTHER" id="PTHR46468">
    <property type="entry name" value="SENTRIN-SPECIFIC PROTEASE 8"/>
    <property type="match status" value="1"/>
</dbReference>
<evidence type="ECO:0000259" key="5">
    <source>
        <dbReference type="PROSITE" id="PS50600"/>
    </source>
</evidence>
<dbReference type="SUPFAM" id="SSF54001">
    <property type="entry name" value="Cysteine proteinases"/>
    <property type="match status" value="1"/>
</dbReference>
<dbReference type="Proteomes" id="UP000655225">
    <property type="component" value="Unassembled WGS sequence"/>
</dbReference>
<evidence type="ECO:0000256" key="3">
    <source>
        <dbReference type="ARBA" id="ARBA00022801"/>
    </source>
</evidence>
<reference evidence="6 7" key="1">
    <citation type="submission" date="2020-04" db="EMBL/GenBank/DDBJ databases">
        <title>Plant Genome Project.</title>
        <authorList>
            <person name="Zhang R.-G."/>
        </authorList>
    </citation>
    <scope>NUCLEOTIDE SEQUENCE [LARGE SCALE GENOMIC DNA]</scope>
    <source>
        <strain evidence="6">YNK0</strain>
        <tissue evidence="6">Leaf</tissue>
    </source>
</reference>
<keyword evidence="4" id="KW-0788">Thiol protease</keyword>
<dbReference type="GO" id="GO:0019784">
    <property type="term" value="F:deNEDDylase activity"/>
    <property type="evidence" value="ECO:0007669"/>
    <property type="project" value="InterPro"/>
</dbReference>
<keyword evidence="2" id="KW-0645">Protease</keyword>
<dbReference type="InterPro" id="IPR044613">
    <property type="entry name" value="Nep1/2-like"/>
</dbReference>
<proteinExistence type="inferred from homology"/>
<accession>A0A834Y7A7</accession>
<gene>
    <name evidence="6" type="ORF">HHK36_032464</name>
</gene>
<dbReference type="OMA" id="THHQEHV"/>
<protein>
    <recommendedName>
        <fullName evidence="5">Ubiquitin-like protease family profile domain-containing protein</fullName>
    </recommendedName>
</protein>
<dbReference type="EMBL" id="JABCRI010000709">
    <property type="protein sequence ID" value="KAF8369517.1"/>
    <property type="molecule type" value="Genomic_DNA"/>
</dbReference>
<evidence type="ECO:0000313" key="7">
    <source>
        <dbReference type="Proteomes" id="UP000655225"/>
    </source>
</evidence>
<dbReference type="GO" id="GO:0000338">
    <property type="term" value="P:protein deneddylation"/>
    <property type="evidence" value="ECO:0007669"/>
    <property type="project" value="TreeGrafter"/>
</dbReference>
<sequence>MYKGVVLTRSDLEILRNPCYVHENIINFYFKYLFSFYNSLDILLVPPAVSFCLVNYENPKGFKGRSISNFSIRNWNMNAFVLRNSMEGINHWAAKKLYETLLLHQNVEIRRKNGLAVPAKSTAIPTSDPCFIEGYAPQQMKRYDCGLYVMAVAK</sequence>
<dbReference type="AlphaFoldDB" id="A0A834Y7A7"/>
<dbReference type="OrthoDB" id="5065855at2759"/>
<dbReference type="InterPro" id="IPR003653">
    <property type="entry name" value="Peptidase_C48_C"/>
</dbReference>
<keyword evidence="7" id="KW-1185">Reference proteome</keyword>
<keyword evidence="3" id="KW-0378">Hydrolase</keyword>
<evidence type="ECO:0000256" key="4">
    <source>
        <dbReference type="ARBA" id="ARBA00022807"/>
    </source>
</evidence>
<dbReference type="GO" id="GO:0008234">
    <property type="term" value="F:cysteine-type peptidase activity"/>
    <property type="evidence" value="ECO:0007669"/>
    <property type="project" value="UniProtKB-KW"/>
</dbReference>
<organism evidence="6 7">
    <name type="scientific">Tetracentron sinense</name>
    <name type="common">Spur-leaf</name>
    <dbReference type="NCBI Taxonomy" id="13715"/>
    <lineage>
        <taxon>Eukaryota</taxon>
        <taxon>Viridiplantae</taxon>
        <taxon>Streptophyta</taxon>
        <taxon>Embryophyta</taxon>
        <taxon>Tracheophyta</taxon>
        <taxon>Spermatophyta</taxon>
        <taxon>Magnoliopsida</taxon>
        <taxon>Trochodendrales</taxon>
        <taxon>Trochodendraceae</taxon>
        <taxon>Tetracentron</taxon>
    </lineage>
</organism>
<dbReference type="PROSITE" id="PS50600">
    <property type="entry name" value="ULP_PROTEASE"/>
    <property type="match status" value="1"/>
</dbReference>
<evidence type="ECO:0000256" key="2">
    <source>
        <dbReference type="ARBA" id="ARBA00022670"/>
    </source>
</evidence>
<feature type="domain" description="Ubiquitin-like protease family profile" evidence="5">
    <location>
        <begin position="5"/>
        <end position="154"/>
    </location>
</feature>
<comment type="caution">
    <text evidence="6">The sequence shown here is derived from an EMBL/GenBank/DDBJ whole genome shotgun (WGS) entry which is preliminary data.</text>
</comment>
<dbReference type="Gene3D" id="3.40.395.10">
    <property type="entry name" value="Adenoviral Proteinase, Chain A"/>
    <property type="match status" value="2"/>
</dbReference>
<evidence type="ECO:0000256" key="1">
    <source>
        <dbReference type="ARBA" id="ARBA00005234"/>
    </source>
</evidence>